<evidence type="ECO:0000256" key="3">
    <source>
        <dbReference type="ARBA" id="ARBA00023125"/>
    </source>
</evidence>
<dbReference type="GO" id="GO:0003677">
    <property type="term" value="F:DNA binding"/>
    <property type="evidence" value="ECO:0007669"/>
    <property type="project" value="UniProtKB-KW"/>
</dbReference>
<dbReference type="Proteomes" id="UP001211421">
    <property type="component" value="Unassembled WGS sequence"/>
</dbReference>
<dbReference type="Gene3D" id="4.10.520.10">
    <property type="entry name" value="IHF-like DNA-binding proteins"/>
    <property type="match status" value="1"/>
</dbReference>
<comment type="caution">
    <text evidence="5">The sequence shown here is derived from an EMBL/GenBank/DDBJ whole genome shotgun (WGS) entry which is preliminary data.</text>
</comment>
<proteinExistence type="inferred from homology"/>
<dbReference type="SMART" id="SM00411">
    <property type="entry name" value="BHL"/>
    <property type="match status" value="1"/>
</dbReference>
<dbReference type="PANTHER" id="PTHR33175">
    <property type="entry name" value="DNA-BINDING PROTEIN HU"/>
    <property type="match status" value="1"/>
</dbReference>
<evidence type="ECO:0000256" key="2">
    <source>
        <dbReference type="ARBA" id="ARBA00023067"/>
    </source>
</evidence>
<dbReference type="Pfam" id="PF00216">
    <property type="entry name" value="Bac_DNA_binding"/>
    <property type="match status" value="1"/>
</dbReference>
<comment type="similarity">
    <text evidence="1 4">Belongs to the bacterial histone-like protein family.</text>
</comment>
<keyword evidence="3 5" id="KW-0238">DNA-binding</keyword>
<dbReference type="PANTHER" id="PTHR33175:SF3">
    <property type="entry name" value="DNA-BINDING PROTEIN HU-BETA"/>
    <property type="match status" value="1"/>
</dbReference>
<dbReference type="GO" id="GO:0030527">
    <property type="term" value="F:structural constituent of chromatin"/>
    <property type="evidence" value="ECO:0007669"/>
    <property type="project" value="InterPro"/>
</dbReference>
<dbReference type="EMBL" id="JAQMLS010000002">
    <property type="protein sequence ID" value="MDB8741062.1"/>
    <property type="molecule type" value="Genomic_DNA"/>
</dbReference>
<dbReference type="GO" id="GO:0030261">
    <property type="term" value="P:chromosome condensation"/>
    <property type="evidence" value="ECO:0007669"/>
    <property type="project" value="UniProtKB-KW"/>
</dbReference>
<dbReference type="InterPro" id="IPR000119">
    <property type="entry name" value="Hist_DNA-bd"/>
</dbReference>
<dbReference type="InterPro" id="IPR010992">
    <property type="entry name" value="IHF-like_DNA-bd_dom_sf"/>
</dbReference>
<gene>
    <name evidence="5" type="ORF">PNV70_03140</name>
</gene>
<evidence type="ECO:0000256" key="4">
    <source>
        <dbReference type="RuleBase" id="RU003939"/>
    </source>
</evidence>
<name>A0AAW6DXP7_9FIRM</name>
<protein>
    <submittedName>
        <fullName evidence="5">HU family DNA-binding protein</fullName>
    </submittedName>
</protein>
<evidence type="ECO:0000256" key="1">
    <source>
        <dbReference type="ARBA" id="ARBA00010529"/>
    </source>
</evidence>
<dbReference type="RefSeq" id="WP_195551101.1">
    <property type="nucleotide sequence ID" value="NZ_JADMNX010000002.1"/>
</dbReference>
<dbReference type="AlphaFoldDB" id="A0AAW6DXP7"/>
<reference evidence="5" key="1">
    <citation type="submission" date="2023-01" db="EMBL/GenBank/DDBJ databases">
        <title>Human gut microbiome strain richness.</title>
        <authorList>
            <person name="Chen-Liaw A."/>
        </authorList>
    </citation>
    <scope>NUCLEOTIDE SEQUENCE</scope>
    <source>
        <strain evidence="5">D59st1_B8_D59t2_181005</strain>
    </source>
</reference>
<evidence type="ECO:0000313" key="5">
    <source>
        <dbReference type="EMBL" id="MDB8741062.1"/>
    </source>
</evidence>
<sequence length="92" mass="10350">MVKKDIITAVSKRTGFTRENSEAAINAAIAAIVDAIKSNEEVRIMELGKLEPVVRAARNRHNPKTGEKIFAPAYKSYRFKMNSVLKDFVRNN</sequence>
<organism evidence="5 6">
    <name type="scientific">Ruminococcus bicirculans</name>
    <name type="common">ex Wegman et al. 2014</name>
    <dbReference type="NCBI Taxonomy" id="1160721"/>
    <lineage>
        <taxon>Bacteria</taxon>
        <taxon>Bacillati</taxon>
        <taxon>Bacillota</taxon>
        <taxon>Clostridia</taxon>
        <taxon>Eubacteriales</taxon>
        <taxon>Oscillospiraceae</taxon>
        <taxon>Ruminococcus</taxon>
    </lineage>
</organism>
<keyword evidence="2" id="KW-0226">DNA condensation</keyword>
<accession>A0AAW6DXP7</accession>
<dbReference type="SUPFAM" id="SSF47729">
    <property type="entry name" value="IHF-like DNA-binding proteins"/>
    <property type="match status" value="1"/>
</dbReference>
<evidence type="ECO:0000313" key="6">
    <source>
        <dbReference type="Proteomes" id="UP001211421"/>
    </source>
</evidence>